<dbReference type="KEGG" id="asau:88175565"/>
<gene>
    <name evidence="1" type="ORF">PUMCH_004505</name>
</gene>
<organism evidence="1 2">
    <name type="scientific">Australozyma saopauloensis</name>
    <dbReference type="NCBI Taxonomy" id="291208"/>
    <lineage>
        <taxon>Eukaryota</taxon>
        <taxon>Fungi</taxon>
        <taxon>Dikarya</taxon>
        <taxon>Ascomycota</taxon>
        <taxon>Saccharomycotina</taxon>
        <taxon>Pichiomycetes</taxon>
        <taxon>Metschnikowiaceae</taxon>
        <taxon>Australozyma</taxon>
    </lineage>
</organism>
<evidence type="ECO:0000313" key="2">
    <source>
        <dbReference type="Proteomes" id="UP001338582"/>
    </source>
</evidence>
<dbReference type="AlphaFoldDB" id="A0AAX4HGX1"/>
<reference evidence="1 2" key="1">
    <citation type="submission" date="2023-10" db="EMBL/GenBank/DDBJ databases">
        <title>Draft Genome Sequence of Candida saopaulonensis from a very Premature Infant with Sepsis.</title>
        <authorList>
            <person name="Ning Y."/>
            <person name="Dai R."/>
            <person name="Xiao M."/>
            <person name="Xu Y."/>
            <person name="Yan Q."/>
            <person name="Zhang L."/>
        </authorList>
    </citation>
    <scope>NUCLEOTIDE SEQUENCE [LARGE SCALE GENOMIC DNA]</scope>
    <source>
        <strain evidence="1 2">19XY460</strain>
    </source>
</reference>
<dbReference type="RefSeq" id="XP_062879510.1">
    <property type="nucleotide sequence ID" value="XM_063023440.1"/>
</dbReference>
<keyword evidence="2" id="KW-1185">Reference proteome</keyword>
<evidence type="ECO:0000313" key="1">
    <source>
        <dbReference type="EMBL" id="WPK27132.1"/>
    </source>
</evidence>
<dbReference type="EMBL" id="CP138898">
    <property type="protein sequence ID" value="WPK27132.1"/>
    <property type="molecule type" value="Genomic_DNA"/>
</dbReference>
<sequence length="558" mass="64530">MNIAEEYRNKRYHKVILCWRYCKNPVEYLYLCLSLYGIGRRRPAFLLLVSRLQMATDINTKVMYLQTLYAITKMDAFCTEIRYLKFSPQWDDILDEQSPDLPDCLTLSPSDEVLRFKGEGAKIQTGSYAESCLLDLKSSQEIKVCTNFGPIILEAVARGGLLDLVLDLMKTPAAQSWAKKARSKIEVIVIPSEGDCFKHAAIIREIVHFATYHFLVGNDILTYIYCKHILMGIILFQDSAREPTYGKGLLEEETQNVAMMALEFASTDVSDDDLNMLLEALLYKSFGRIVHNEDSTNNCQRELHRSPLRGSKVFTSLGHAHRLLASKHALKIKFNINEKEEDVWILDRTELREAARCYIIAAFLDAPDNPDILIKYEQVVWCLLLMGGIDLAVIELFINLRNFHQKNLFFSYSGPNPRKIHDKLNMAWPGFVNRFEIINKIEDLFFELENDLSIRRLAPTVLEYDHKVYMATSYIPSAIAFTLENGRLEADLNEFEDWSRAAVAKNVELSLEFALMWYRGYLDTHEELPEEFSSYYEKYIEPSGSLWSRSQRLRTRDQ</sequence>
<protein>
    <submittedName>
        <fullName evidence="1">Uncharacterized protein</fullName>
    </submittedName>
</protein>
<name>A0AAX4HGX1_9ASCO</name>
<accession>A0AAX4HGX1</accession>
<dbReference type="Proteomes" id="UP001338582">
    <property type="component" value="Chromosome 5"/>
</dbReference>
<proteinExistence type="predicted"/>
<dbReference type="GeneID" id="88175565"/>